<dbReference type="CDD" id="cd00329">
    <property type="entry name" value="TopoII_MutL_Trans"/>
    <property type="match status" value="1"/>
</dbReference>
<keyword evidence="4" id="KW-1185">Reference proteome</keyword>
<dbReference type="SUPFAM" id="SSF55874">
    <property type="entry name" value="ATPase domain of HSP90 chaperone/DNA topoisomerase II/histidine kinase"/>
    <property type="match status" value="1"/>
</dbReference>
<sequence length="746" mass="84693">MDAGAKHIAVKLHLGTLSLCVQDDGHGMTSEELDVVGSSYFSSKGESGHGESLSALVSSCSNVVISTRRKQDNGWNKKSFRSQNKLEVSTLERFFEPDYSINGTVVMATRLFGSTPVRWEIAMQNHKNMMESIRIKVFELLAHRIDVRVRLFVNDGSEGFKKIMDTGECGDLTDAYAAVFGKREFQTIEGIESGLDVTMFISSEPIQNSRHQFVFLNKRPVYLRGSERRGISNYISKFKYPSVKGYFGKSVKGYPSFIVFLRSKDQDDTILMSKAKDTSSLKSFMIGWVSDLEQRNTDISPSQDWFMAIQQIPAPIRDSLITKSCKDAIKFGEQLTLEEMHHLMSELSNFHMFGSPESERFYSGTGSIIDGINNESFSTPLKRLPNANVNSVLHEINEDQQSHKQSEPQAQQNAPLSRSSQFAQLNDMSNLLPLSEASLQASRARIPFSSKQKDNNLFNSEVDHKPKGQVFYKPLYHNRNILPQEFLPPKSAQSGKNKIIRQQEPAYNRDDDELSDDEDAPTQAPSGEWMSPVMKVALSRQVNKERIFKTMCTSIFRLVGFHLVLLFVEYFYKLYQLNHSYSQVLRKHAAWARYVDSEQSWISTAWPHVRHLQWVFIIAIAISIVRLIWPQDQCVDLPLTEKQRQLLGLKSLAAGQIDDDDGDDGFAFKKRHFESKTKKSVLPPRYSIINGLISSVDESLPKPQEVEPEIALSNVIPSRTAALQHSRRLQTDEVSQISKDFHNKFS</sequence>
<dbReference type="Proteomes" id="UP000244406">
    <property type="component" value="Unassembled WGS sequence"/>
</dbReference>
<dbReference type="GO" id="GO:0140664">
    <property type="term" value="F:ATP-dependent DNA damage sensor activity"/>
    <property type="evidence" value="ECO:0007669"/>
    <property type="project" value="InterPro"/>
</dbReference>
<comment type="similarity">
    <text evidence="1">Belongs to the DNA mismatch repair MutL/HexB family.</text>
</comment>
<dbReference type="GO" id="GO:0032300">
    <property type="term" value="C:mismatch repair complex"/>
    <property type="evidence" value="ECO:0007669"/>
    <property type="project" value="InterPro"/>
</dbReference>
<dbReference type="GO" id="GO:0006298">
    <property type="term" value="P:mismatch repair"/>
    <property type="evidence" value="ECO:0007669"/>
    <property type="project" value="InterPro"/>
</dbReference>
<evidence type="ECO:0008006" key="5">
    <source>
        <dbReference type="Google" id="ProtNLM"/>
    </source>
</evidence>
<feature type="compositionally biased region" description="Acidic residues" evidence="2">
    <location>
        <begin position="510"/>
        <end position="520"/>
    </location>
</feature>
<reference evidence="3 4" key="1">
    <citation type="submission" date="2017-12" db="EMBL/GenBank/DDBJ databases">
        <title>Genome Sequence of the Amphotericin B-resistant Candida duobushaemulonii strain, B09383.</title>
        <authorList>
            <person name="Chow N.A."/>
            <person name="Gade L."/>
            <person name="Batra D."/>
            <person name="Rowe L.A."/>
            <person name="Loparev V.N."/>
            <person name="Litvintseva A.P."/>
        </authorList>
    </citation>
    <scope>NUCLEOTIDE SEQUENCE [LARGE SCALE GENOMIC DNA]</scope>
    <source>
        <strain evidence="3 4">B09383</strain>
    </source>
</reference>
<organism evidence="3 4">
    <name type="scientific">Candidozyma duobushaemuli</name>
    <dbReference type="NCBI Taxonomy" id="1231522"/>
    <lineage>
        <taxon>Eukaryota</taxon>
        <taxon>Fungi</taxon>
        <taxon>Dikarya</taxon>
        <taxon>Ascomycota</taxon>
        <taxon>Saccharomycotina</taxon>
        <taxon>Pichiomycetes</taxon>
        <taxon>Metschnikowiaceae</taxon>
        <taxon>Candidozyma</taxon>
    </lineage>
</organism>
<evidence type="ECO:0000313" key="3">
    <source>
        <dbReference type="EMBL" id="PVH17955.1"/>
    </source>
</evidence>
<dbReference type="InterPro" id="IPR036890">
    <property type="entry name" value="HATPase_C_sf"/>
</dbReference>
<dbReference type="InterPro" id="IPR012578">
    <property type="entry name" value="Nucl_pore_cmplx"/>
</dbReference>
<comment type="caution">
    <text evidence="3">The sequence shown here is derived from an EMBL/GenBank/DDBJ whole genome shotgun (WGS) entry which is preliminary data.</text>
</comment>
<evidence type="ECO:0000313" key="4">
    <source>
        <dbReference type="Proteomes" id="UP000244406"/>
    </source>
</evidence>
<evidence type="ECO:0000256" key="2">
    <source>
        <dbReference type="SAM" id="MobiDB-lite"/>
    </source>
</evidence>
<proteinExistence type="inferred from homology"/>
<feature type="region of interest" description="Disordered" evidence="2">
    <location>
        <begin position="398"/>
        <end position="418"/>
    </location>
</feature>
<dbReference type="VEuPathDB" id="FungiDB:CXQ87_000862"/>
<dbReference type="PANTHER" id="PTHR10073:SF47">
    <property type="entry name" value="DNA MISMATCH REPAIR PROTEIN MLH3"/>
    <property type="match status" value="1"/>
</dbReference>
<gene>
    <name evidence="3" type="ORF">CXQ87_000862</name>
</gene>
<dbReference type="PANTHER" id="PTHR10073">
    <property type="entry name" value="DNA MISMATCH REPAIR PROTEIN MLH, PMS, MUTL"/>
    <property type="match status" value="1"/>
</dbReference>
<dbReference type="GO" id="GO:0016887">
    <property type="term" value="F:ATP hydrolysis activity"/>
    <property type="evidence" value="ECO:0007669"/>
    <property type="project" value="InterPro"/>
</dbReference>
<dbReference type="Gene3D" id="3.30.565.10">
    <property type="entry name" value="Histidine kinase-like ATPase, C-terminal domain"/>
    <property type="match status" value="1"/>
</dbReference>
<dbReference type="Pfam" id="PF08058">
    <property type="entry name" value="NPCC"/>
    <property type="match status" value="1"/>
</dbReference>
<dbReference type="Pfam" id="PF13589">
    <property type="entry name" value="HATPase_c_3"/>
    <property type="match status" value="1"/>
</dbReference>
<dbReference type="RefSeq" id="XP_025338895.1">
    <property type="nucleotide sequence ID" value="XM_025479422.1"/>
</dbReference>
<dbReference type="GeneID" id="37000863"/>
<name>A0A2V1AJM5_9ASCO</name>
<dbReference type="EMBL" id="PKFP01000008">
    <property type="protein sequence ID" value="PVH17955.1"/>
    <property type="molecule type" value="Genomic_DNA"/>
</dbReference>
<feature type="region of interest" description="Disordered" evidence="2">
    <location>
        <begin position="486"/>
        <end position="528"/>
    </location>
</feature>
<dbReference type="InterPro" id="IPR038973">
    <property type="entry name" value="MutL/Mlh/Pms-like"/>
</dbReference>
<feature type="compositionally biased region" description="Polar residues" evidence="2">
    <location>
        <begin position="407"/>
        <end position="418"/>
    </location>
</feature>
<accession>A0A2V1AJM5</accession>
<protein>
    <recommendedName>
        <fullName evidence="5">DNA mismatch repair protein S5 domain-containing protein</fullName>
    </recommendedName>
</protein>
<dbReference type="AlphaFoldDB" id="A0A2V1AJM5"/>
<evidence type="ECO:0000256" key="1">
    <source>
        <dbReference type="ARBA" id="ARBA00006082"/>
    </source>
</evidence>